<feature type="transmembrane region" description="Helical" evidence="4">
    <location>
        <begin position="52"/>
        <end position="70"/>
    </location>
</feature>
<evidence type="ECO:0000256" key="3">
    <source>
        <dbReference type="ARBA" id="ARBA00023163"/>
    </source>
</evidence>
<protein>
    <submittedName>
        <fullName evidence="6">AraC family transcriptional regulator</fullName>
    </submittedName>
</protein>
<feature type="transmembrane region" description="Helical" evidence="4">
    <location>
        <begin position="145"/>
        <end position="170"/>
    </location>
</feature>
<dbReference type="InterPro" id="IPR018060">
    <property type="entry name" value="HTH_AraC"/>
</dbReference>
<evidence type="ECO:0000256" key="1">
    <source>
        <dbReference type="ARBA" id="ARBA00023015"/>
    </source>
</evidence>
<feature type="transmembrane region" description="Helical" evidence="4">
    <location>
        <begin position="105"/>
        <end position="124"/>
    </location>
</feature>
<reference evidence="6 7" key="1">
    <citation type="submission" date="2023-06" db="EMBL/GenBank/DDBJ databases">
        <title>Complete Genome Sequence of Flavobacterium keumense K3R-10.</title>
        <authorList>
            <person name="Jeong H."/>
            <person name="Jhang S.Y."/>
            <person name="Kim J.N."/>
        </authorList>
    </citation>
    <scope>NUCLEOTIDE SEQUENCE [LARGE SCALE GENOMIC DNA]</scope>
    <source>
        <strain evidence="6 7">K3R-10</strain>
    </source>
</reference>
<dbReference type="PROSITE" id="PS00041">
    <property type="entry name" value="HTH_ARAC_FAMILY_1"/>
    <property type="match status" value="1"/>
</dbReference>
<keyword evidence="4" id="KW-1133">Transmembrane helix</keyword>
<dbReference type="Proteomes" id="UP001232117">
    <property type="component" value="Chromosome"/>
</dbReference>
<dbReference type="Pfam" id="PF12833">
    <property type="entry name" value="HTH_18"/>
    <property type="match status" value="1"/>
</dbReference>
<dbReference type="SUPFAM" id="SSF103473">
    <property type="entry name" value="MFS general substrate transporter"/>
    <property type="match status" value="1"/>
</dbReference>
<sequence>MAHYFAIYGKSPFWLAIFYNHFTPLMLLLGPLLLFYVRGTLNDTSRLNKWDILHFIPALIHLIGIIPYFFQPFEEKIKIASAIIENVDTIITINTNYFYTSTVGFITRPVLLLVYILYCMVLIWNRFTVSKEDQSIPQKQLFFSLRWLIVLIMSLFFIVVEFLIITYNSIFIKPSIGLINSYPLYILSGVAYCIMSFSLLLFPNILYGIPKRIITGGDTKKAKAQKAIPISEESTTNNEDPFYDLSENIKEYLEREKPFLNPDFSVSDIALALQVPQNHVLYCINDIMQTKFSTLKSNLRIAYAVELLSGDLKESFTIEGIAQQSGFNTRASFYNAFKDKTGMTPTEFIAIQKAKIT</sequence>
<dbReference type="Gene3D" id="1.10.10.60">
    <property type="entry name" value="Homeodomain-like"/>
    <property type="match status" value="1"/>
</dbReference>
<evidence type="ECO:0000313" key="7">
    <source>
        <dbReference type="Proteomes" id="UP001232117"/>
    </source>
</evidence>
<feature type="transmembrane region" description="Helical" evidence="4">
    <location>
        <begin position="182"/>
        <end position="202"/>
    </location>
</feature>
<dbReference type="RefSeq" id="WP_264534148.1">
    <property type="nucleotide sequence ID" value="NZ_CP092332.1"/>
</dbReference>
<keyword evidence="4" id="KW-0812">Transmembrane</keyword>
<feature type="transmembrane region" description="Helical" evidence="4">
    <location>
        <begin position="12"/>
        <end position="37"/>
    </location>
</feature>
<dbReference type="InterPro" id="IPR036259">
    <property type="entry name" value="MFS_trans_sf"/>
</dbReference>
<keyword evidence="1" id="KW-0805">Transcription regulation</keyword>
<evidence type="ECO:0000256" key="4">
    <source>
        <dbReference type="SAM" id="Phobius"/>
    </source>
</evidence>
<feature type="domain" description="HTH araC/xylS-type" evidence="5">
    <location>
        <begin position="243"/>
        <end position="351"/>
    </location>
</feature>
<dbReference type="PROSITE" id="PS01124">
    <property type="entry name" value="HTH_ARAC_FAMILY_2"/>
    <property type="match status" value="1"/>
</dbReference>
<keyword evidence="2" id="KW-0238">DNA-binding</keyword>
<dbReference type="EMBL" id="CP092332">
    <property type="protein sequence ID" value="WGK95243.1"/>
    <property type="molecule type" value="Genomic_DNA"/>
</dbReference>
<evidence type="ECO:0000259" key="5">
    <source>
        <dbReference type="PROSITE" id="PS01124"/>
    </source>
</evidence>
<dbReference type="InterPro" id="IPR009057">
    <property type="entry name" value="Homeodomain-like_sf"/>
</dbReference>
<dbReference type="PANTHER" id="PTHR43280">
    <property type="entry name" value="ARAC-FAMILY TRANSCRIPTIONAL REGULATOR"/>
    <property type="match status" value="1"/>
</dbReference>
<dbReference type="SUPFAM" id="SSF46689">
    <property type="entry name" value="Homeodomain-like"/>
    <property type="match status" value="1"/>
</dbReference>
<organism evidence="6 7">
    <name type="scientific">Flavobacterium keumense</name>
    <dbReference type="NCBI Taxonomy" id="1306518"/>
    <lineage>
        <taxon>Bacteria</taxon>
        <taxon>Pseudomonadati</taxon>
        <taxon>Bacteroidota</taxon>
        <taxon>Flavobacteriia</taxon>
        <taxon>Flavobacteriales</taxon>
        <taxon>Flavobacteriaceae</taxon>
        <taxon>Flavobacterium</taxon>
    </lineage>
</organism>
<accession>A0ABY8N6H4</accession>
<dbReference type="PANTHER" id="PTHR43280:SF2">
    <property type="entry name" value="HTH-TYPE TRANSCRIPTIONAL REGULATOR EXSA"/>
    <property type="match status" value="1"/>
</dbReference>
<dbReference type="SMART" id="SM00342">
    <property type="entry name" value="HTH_ARAC"/>
    <property type="match status" value="1"/>
</dbReference>
<proteinExistence type="predicted"/>
<keyword evidence="7" id="KW-1185">Reference proteome</keyword>
<name>A0ABY8N6H4_9FLAO</name>
<dbReference type="InterPro" id="IPR018062">
    <property type="entry name" value="HTH_AraC-typ_CS"/>
</dbReference>
<gene>
    <name evidence="6" type="ORF">MG292_03140</name>
</gene>
<evidence type="ECO:0000313" key="6">
    <source>
        <dbReference type="EMBL" id="WGK95243.1"/>
    </source>
</evidence>
<evidence type="ECO:0000256" key="2">
    <source>
        <dbReference type="ARBA" id="ARBA00023125"/>
    </source>
</evidence>
<keyword evidence="3" id="KW-0804">Transcription</keyword>
<keyword evidence="4" id="KW-0472">Membrane</keyword>